<dbReference type="Pfam" id="PF05277">
    <property type="entry name" value="DUF726"/>
    <property type="match status" value="2"/>
</dbReference>
<dbReference type="Proteomes" id="UP000051952">
    <property type="component" value="Unassembled WGS sequence"/>
</dbReference>
<dbReference type="Gene3D" id="3.40.50.1820">
    <property type="entry name" value="alpha/beta hydrolase"/>
    <property type="match status" value="1"/>
</dbReference>
<dbReference type="EMBL" id="CYKH01001647">
    <property type="protein sequence ID" value="CUG88511.1"/>
    <property type="molecule type" value="Genomic_DNA"/>
</dbReference>
<evidence type="ECO:0000256" key="1">
    <source>
        <dbReference type="ARBA" id="ARBA00004141"/>
    </source>
</evidence>
<protein>
    <recommendedName>
        <fullName evidence="9">Transmembrane protein</fullName>
    </recommendedName>
</protein>
<dbReference type="PANTHER" id="PTHR17920">
    <property type="entry name" value="TRANSMEMBRANE AND COILED-COIL DOMAIN-CONTAINING PROTEIN 4 TMCO4"/>
    <property type="match status" value="1"/>
</dbReference>
<dbReference type="InterPro" id="IPR007941">
    <property type="entry name" value="DUF726"/>
</dbReference>
<gene>
    <name evidence="7" type="ORF">BSAL_15775</name>
</gene>
<evidence type="ECO:0000256" key="4">
    <source>
        <dbReference type="ARBA" id="ARBA00022989"/>
    </source>
</evidence>
<comment type="similarity">
    <text evidence="2">Belongs to the TMCO4 family.</text>
</comment>
<dbReference type="AlphaFoldDB" id="A0A0S4JAC4"/>
<reference evidence="8" key="1">
    <citation type="submission" date="2015-09" db="EMBL/GenBank/DDBJ databases">
        <authorList>
            <consortium name="Pathogen Informatics"/>
        </authorList>
    </citation>
    <scope>NUCLEOTIDE SEQUENCE [LARGE SCALE GENOMIC DNA]</scope>
    <source>
        <strain evidence="8">Lake Konstanz</strain>
    </source>
</reference>
<keyword evidence="5" id="KW-0472">Membrane</keyword>
<evidence type="ECO:0000313" key="7">
    <source>
        <dbReference type="EMBL" id="CUG88511.1"/>
    </source>
</evidence>
<evidence type="ECO:0000313" key="8">
    <source>
        <dbReference type="Proteomes" id="UP000051952"/>
    </source>
</evidence>
<dbReference type="InterPro" id="IPR029058">
    <property type="entry name" value="AB_hydrolase_fold"/>
</dbReference>
<keyword evidence="4" id="KW-1133">Transmembrane helix</keyword>
<sequence length="918" mass="99071">MTMSIGICGFMDTIDPRRLLDDQQVAVWQPVMRLHPLFNGSQALVVDWEEEYLRRFSQTVGLLQSERFANEATGEVIKRGTKMVKRQLLAGALFAGLRAFDALKGTIEFPLYAVYATDLIDNTFATLTNRADYAGKDLAAALLSEQRGHRPVTLVGFSFGATVIVNCLQELHKEKALGIVENVYLLGGVFSSDLKVWRAVREVVAGRGGVFSSDLKVWRAVREVVAGRVINIYCRSDWLLWALYKANELELKPLAGLAPVSGVPGVENIDASAIVNSHASYAVKLESILNLIPEYPTAATLQQSALFCSPGALVPSGEAASAAERVFSSMTNPMFECDAGVVAITNRIDSGGAFADELKFVGFRLHNEAAFDFSPVVEIPSGHAGVFGFVRDARIASTEELAHDINVPGADLERNDDGGGTEESTEKKPLCGVVGYSLNLAPVSRSAILVLIYFTCHPDQSRGVRSNALAMSVPMRQNETDEDFGKRLNDLVQNQGATPEQSMQLALMGPSTNDEEIKQDFSALSLEAGSTEEDKDWSITMKISEGSAFCSLEGSVSMEVLDQTWSEMLSTRVQAEEVIKSAFEHCPIDPLHTVPVEALSYVMQDFVKWAMNSVALEALSSARTTIISSKHCKSYILFPIVVVNTTNCTLTLTTKSSSSGGFVTTNDDHITGHPNASSSAEWLRTPPTVFPPETAAVLLLRVAVPQPFLAVDDGGNDEDPLSKGPGSKLSELYGCFSYSADDENQYHFFVKMHWEALPPYGSGKSNNGSVGGSVAGGSAHRRTPSNAALTTTVNSATALGNTPLLSARNASCTLSGTSSKLLSFDLRVQCLHDAGESGMANTNFSAVVEDVKKYDGMSLRFVFLRQPIMSDSKSAFEEGDQPLNSGAQNDAEEDATASVPKKSEKADDGSPWVAFDKQ</sequence>
<keyword evidence="8" id="KW-1185">Reference proteome</keyword>
<feature type="region of interest" description="Disordered" evidence="6">
    <location>
        <begin position="873"/>
        <end position="918"/>
    </location>
</feature>
<name>A0A0S4JAC4_BODSA</name>
<evidence type="ECO:0000256" key="5">
    <source>
        <dbReference type="ARBA" id="ARBA00023136"/>
    </source>
</evidence>
<feature type="region of interest" description="Disordered" evidence="6">
    <location>
        <begin position="407"/>
        <end position="426"/>
    </location>
</feature>
<evidence type="ECO:0000256" key="6">
    <source>
        <dbReference type="SAM" id="MobiDB-lite"/>
    </source>
</evidence>
<proteinExistence type="inferred from homology"/>
<dbReference type="GO" id="GO:0016020">
    <property type="term" value="C:membrane"/>
    <property type="evidence" value="ECO:0007669"/>
    <property type="project" value="UniProtKB-SubCell"/>
</dbReference>
<organism evidence="7 8">
    <name type="scientific">Bodo saltans</name>
    <name type="common">Flagellated protozoan</name>
    <dbReference type="NCBI Taxonomy" id="75058"/>
    <lineage>
        <taxon>Eukaryota</taxon>
        <taxon>Discoba</taxon>
        <taxon>Euglenozoa</taxon>
        <taxon>Kinetoplastea</taxon>
        <taxon>Metakinetoplastina</taxon>
        <taxon>Eubodonida</taxon>
        <taxon>Bodonidae</taxon>
        <taxon>Bodo</taxon>
    </lineage>
</organism>
<keyword evidence="3" id="KW-0812">Transmembrane</keyword>
<dbReference type="OrthoDB" id="277931at2759"/>
<evidence type="ECO:0008006" key="9">
    <source>
        <dbReference type="Google" id="ProtNLM"/>
    </source>
</evidence>
<evidence type="ECO:0000256" key="2">
    <source>
        <dbReference type="ARBA" id="ARBA00009824"/>
    </source>
</evidence>
<dbReference type="SUPFAM" id="SSF53474">
    <property type="entry name" value="alpha/beta-Hydrolases"/>
    <property type="match status" value="1"/>
</dbReference>
<evidence type="ECO:0000256" key="3">
    <source>
        <dbReference type="ARBA" id="ARBA00022692"/>
    </source>
</evidence>
<dbReference type="VEuPathDB" id="TriTrypDB:BSAL_15775"/>
<dbReference type="PANTHER" id="PTHR17920:SF3">
    <property type="entry name" value="TRANSMEMBRANE AND COILED-COIL DOMAIN-CONTAINING PROTEIN 4"/>
    <property type="match status" value="1"/>
</dbReference>
<accession>A0A0S4JAC4</accession>
<comment type="subcellular location">
    <subcellularLocation>
        <location evidence="1">Membrane</location>
        <topology evidence="1">Multi-pass membrane protein</topology>
    </subcellularLocation>
</comment>